<evidence type="ECO:0000256" key="1">
    <source>
        <dbReference type="ARBA" id="ARBA00023125"/>
    </source>
</evidence>
<organism evidence="3 4">
    <name type="scientific">Sulfobacillus acidophilus</name>
    <dbReference type="NCBI Taxonomy" id="53633"/>
    <lineage>
        <taxon>Bacteria</taxon>
        <taxon>Bacillati</taxon>
        <taxon>Bacillota</taxon>
        <taxon>Clostridia</taxon>
        <taxon>Eubacteriales</taxon>
        <taxon>Clostridiales Family XVII. Incertae Sedis</taxon>
        <taxon>Sulfobacillus</taxon>
    </lineage>
</organism>
<feature type="domain" description="Cas12f1-like TNB" evidence="2">
    <location>
        <begin position="5"/>
        <end position="54"/>
    </location>
</feature>
<keyword evidence="1" id="KW-0238">DNA-binding</keyword>
<dbReference type="GO" id="GO:0003677">
    <property type="term" value="F:DNA binding"/>
    <property type="evidence" value="ECO:0007669"/>
    <property type="project" value="UniProtKB-KW"/>
</dbReference>
<sequence length="76" mass="8652">MSWAFYRLRQMVEYKAALHQARTGAVDLRYTSQTCPKCGRIARDNRARFACQQCPDRSNDHGMAPWTGTARRSTAG</sequence>
<evidence type="ECO:0000259" key="2">
    <source>
        <dbReference type="Pfam" id="PF07282"/>
    </source>
</evidence>
<dbReference type="Pfam" id="PF07282">
    <property type="entry name" value="Cas12f1-like_TNB"/>
    <property type="match status" value="1"/>
</dbReference>
<evidence type="ECO:0000313" key="4">
    <source>
        <dbReference type="Proteomes" id="UP000241848"/>
    </source>
</evidence>
<proteinExistence type="predicted"/>
<accession>A0A2T2WE10</accession>
<evidence type="ECO:0000313" key="3">
    <source>
        <dbReference type="EMBL" id="PSR20458.1"/>
    </source>
</evidence>
<name>A0A2T2WE10_9FIRM</name>
<dbReference type="Proteomes" id="UP000241848">
    <property type="component" value="Unassembled WGS sequence"/>
</dbReference>
<comment type="caution">
    <text evidence="3">The sequence shown here is derived from an EMBL/GenBank/DDBJ whole genome shotgun (WGS) entry which is preliminary data.</text>
</comment>
<protein>
    <recommendedName>
        <fullName evidence="2">Cas12f1-like TNB domain-containing protein</fullName>
    </recommendedName>
</protein>
<gene>
    <name evidence="3" type="ORF">C7B45_14925</name>
</gene>
<dbReference type="EMBL" id="PXYV01000062">
    <property type="protein sequence ID" value="PSR20458.1"/>
    <property type="molecule type" value="Genomic_DNA"/>
</dbReference>
<dbReference type="InterPro" id="IPR010095">
    <property type="entry name" value="Cas12f1-like_TNB"/>
</dbReference>
<reference evidence="3 4" key="1">
    <citation type="journal article" date="2014" name="BMC Genomics">
        <title>Comparison of environmental and isolate Sulfobacillus genomes reveals diverse carbon, sulfur, nitrogen, and hydrogen metabolisms.</title>
        <authorList>
            <person name="Justice N.B."/>
            <person name="Norman A."/>
            <person name="Brown C.T."/>
            <person name="Singh A."/>
            <person name="Thomas B.C."/>
            <person name="Banfield J.F."/>
        </authorList>
    </citation>
    <scope>NUCLEOTIDE SEQUENCE [LARGE SCALE GENOMIC DNA]</scope>
    <source>
        <strain evidence="3">AMDSBA3</strain>
    </source>
</reference>
<dbReference type="AlphaFoldDB" id="A0A2T2WE10"/>